<reference evidence="2 3" key="1">
    <citation type="journal article" date="2017" name="Antonie Van Leeuwenhoek">
        <title>Rhizobium rhizosphaerae sp. nov., a novel species isolated from rice rhizosphere.</title>
        <authorList>
            <person name="Zhao J.J."/>
            <person name="Zhang J."/>
            <person name="Zhang R.J."/>
            <person name="Zhang C.W."/>
            <person name="Yin H.Q."/>
            <person name="Zhang X.X."/>
        </authorList>
    </citation>
    <scope>NUCLEOTIDE SEQUENCE [LARGE SCALE GENOMIC DNA]</scope>
    <source>
        <strain evidence="2 3">E3</strain>
    </source>
</reference>
<accession>K6YZ01</accession>
<organism evidence="2 3">
    <name type="scientific">Aliiglaciecola lipolytica E3</name>
    <dbReference type="NCBI Taxonomy" id="1127673"/>
    <lineage>
        <taxon>Bacteria</taxon>
        <taxon>Pseudomonadati</taxon>
        <taxon>Pseudomonadota</taxon>
        <taxon>Gammaproteobacteria</taxon>
        <taxon>Alteromonadales</taxon>
        <taxon>Alteromonadaceae</taxon>
        <taxon>Aliiglaciecola</taxon>
    </lineage>
</organism>
<proteinExistence type="predicted"/>
<gene>
    <name evidence="2" type="ORF">GLIP_3824</name>
</gene>
<keyword evidence="1" id="KW-1133">Transmembrane helix</keyword>
<feature type="transmembrane region" description="Helical" evidence="1">
    <location>
        <begin position="34"/>
        <end position="53"/>
    </location>
</feature>
<name>K6YZ01_9ALTE</name>
<feature type="transmembrane region" description="Helical" evidence="1">
    <location>
        <begin position="60"/>
        <end position="81"/>
    </location>
</feature>
<evidence type="ECO:0000256" key="1">
    <source>
        <dbReference type="SAM" id="Phobius"/>
    </source>
</evidence>
<dbReference type="Proteomes" id="UP000006334">
    <property type="component" value="Unassembled WGS sequence"/>
</dbReference>
<dbReference type="AlphaFoldDB" id="K6YZ01"/>
<keyword evidence="1" id="KW-0472">Membrane</keyword>
<keyword evidence="3" id="KW-1185">Reference proteome</keyword>
<sequence>MRVFLSIFLALFATDCFACFVPPVALSGEHKLIFARDFGVGSVLFLVALILRYNSQKSRFWVPLSVGLSLGYIPSIMYILFMEGIAGPGGACGRPELLEMGNVILISFSILAVYEVLRWFRRRRKNGL</sequence>
<feature type="transmembrane region" description="Helical" evidence="1">
    <location>
        <begin position="101"/>
        <end position="120"/>
    </location>
</feature>
<evidence type="ECO:0000313" key="3">
    <source>
        <dbReference type="Proteomes" id="UP000006334"/>
    </source>
</evidence>
<keyword evidence="1" id="KW-0812">Transmembrane</keyword>
<protein>
    <submittedName>
        <fullName evidence="2">Uncharacterized protein</fullName>
    </submittedName>
</protein>
<dbReference type="OrthoDB" id="9929790at2"/>
<dbReference type="EMBL" id="BAEN01000074">
    <property type="protein sequence ID" value="GAC16435.1"/>
    <property type="molecule type" value="Genomic_DNA"/>
</dbReference>
<dbReference type="RefSeq" id="WP_008846237.1">
    <property type="nucleotide sequence ID" value="NZ_BAEN01000074.1"/>
</dbReference>
<evidence type="ECO:0000313" key="2">
    <source>
        <dbReference type="EMBL" id="GAC16435.1"/>
    </source>
</evidence>
<dbReference type="eggNOG" id="ENOG5033W6X">
    <property type="taxonomic scope" value="Bacteria"/>
</dbReference>
<comment type="caution">
    <text evidence="2">The sequence shown here is derived from an EMBL/GenBank/DDBJ whole genome shotgun (WGS) entry which is preliminary data.</text>
</comment>